<feature type="region of interest" description="Disordered" evidence="1">
    <location>
        <begin position="356"/>
        <end position="391"/>
    </location>
</feature>
<dbReference type="EMBL" id="OV696689">
    <property type="protein sequence ID" value="CAH1261473.1"/>
    <property type="molecule type" value="Genomic_DNA"/>
</dbReference>
<accession>A0A8J9ZUF3</accession>
<dbReference type="OrthoDB" id="10041420at2759"/>
<feature type="compositionally biased region" description="Basic and acidic residues" evidence="1">
    <location>
        <begin position="362"/>
        <end position="380"/>
    </location>
</feature>
<evidence type="ECO:0000313" key="2">
    <source>
        <dbReference type="EMBL" id="CAH1261473.1"/>
    </source>
</evidence>
<name>A0A8J9ZUF3_BRALA</name>
<dbReference type="AlphaFoldDB" id="A0A8J9ZUF3"/>
<feature type="compositionally biased region" description="Low complexity" evidence="1">
    <location>
        <begin position="250"/>
        <end position="261"/>
    </location>
</feature>
<feature type="region of interest" description="Disordered" evidence="1">
    <location>
        <begin position="247"/>
        <end position="279"/>
    </location>
</feature>
<reference evidence="2" key="1">
    <citation type="submission" date="2022-01" db="EMBL/GenBank/DDBJ databases">
        <authorList>
            <person name="Braso-Vives M."/>
        </authorList>
    </citation>
    <scope>NUCLEOTIDE SEQUENCE</scope>
</reference>
<protein>
    <submittedName>
        <fullName evidence="2">Hypp2360 protein</fullName>
    </submittedName>
</protein>
<sequence>MFEQKDGGKQSVENVGTIRVESHDTWQKWLHQPTLVTRGRKSTVFVPATKRDTLAVTSGQYTMVTTRMGRNIPAPARGASFLRRFRWATGVRRGALEVKCRTEDAVRAMGFQIQPYPVVIATNNNISAGNIIVIATNNVSATKNNVSAANNNVSATNNIISAGNYSVLASNNNVSAGNSSTGVVLSNNNNDKVPAASISTEGKQPPEVQPRPFVSSNNMEGPSTASICGPEIPPCSVVLFNDNNEARGVSTTSSSSKGKGSIVDGREVRPNNHSCENTVANPAQETNTFNGIQAGLSNVRVENGGSRKVQLAEDIAASEDAKSKPVEPSVEIKPATIEMETVPPCRNEELVAMETASCSSSREVKAEDLGKKTEKDPERKPKVKLLPPELIDLTADDGPEVVDLTTDDYLPEVYEVKFTTKIEVVHLEEAENEDTAVPMQT</sequence>
<evidence type="ECO:0000313" key="3">
    <source>
        <dbReference type="Proteomes" id="UP000838412"/>
    </source>
</evidence>
<keyword evidence="3" id="KW-1185">Reference proteome</keyword>
<dbReference type="Proteomes" id="UP000838412">
    <property type="component" value="Chromosome 4"/>
</dbReference>
<organism evidence="2 3">
    <name type="scientific">Branchiostoma lanceolatum</name>
    <name type="common">Common lancelet</name>
    <name type="synonym">Amphioxus lanceolatum</name>
    <dbReference type="NCBI Taxonomy" id="7740"/>
    <lineage>
        <taxon>Eukaryota</taxon>
        <taxon>Metazoa</taxon>
        <taxon>Chordata</taxon>
        <taxon>Cephalochordata</taxon>
        <taxon>Leptocardii</taxon>
        <taxon>Amphioxiformes</taxon>
        <taxon>Branchiostomatidae</taxon>
        <taxon>Branchiostoma</taxon>
    </lineage>
</organism>
<gene>
    <name evidence="2" type="primary">Hypp2360</name>
    <name evidence="2" type="ORF">BLAG_LOCUS16879</name>
</gene>
<proteinExistence type="predicted"/>
<evidence type="ECO:0000256" key="1">
    <source>
        <dbReference type="SAM" id="MobiDB-lite"/>
    </source>
</evidence>